<comment type="subunit">
    <text evidence="2">Monomer.</text>
</comment>
<dbReference type="GO" id="GO:0008379">
    <property type="term" value="F:thioredoxin peroxidase activity"/>
    <property type="evidence" value="ECO:0007669"/>
    <property type="project" value="TreeGrafter"/>
</dbReference>
<evidence type="ECO:0000256" key="2">
    <source>
        <dbReference type="ARBA" id="ARBA00011245"/>
    </source>
</evidence>
<dbReference type="Pfam" id="PF00578">
    <property type="entry name" value="AhpC-TSA"/>
    <property type="match status" value="1"/>
</dbReference>
<reference evidence="14 15" key="1">
    <citation type="journal article" date="2015" name="MBio">
        <title>Genome sequence of the Drosophila melanogaster male-killing Spiroplasma strain MSRO endosymbiont.</title>
        <authorList>
            <person name="Paredes J.C."/>
            <person name="Herren J.K."/>
            <person name="Schupfer F."/>
            <person name="Marin R."/>
            <person name="Claverol S."/>
            <person name="Kuo C.H."/>
            <person name="Lemaitre B."/>
            <person name="Beven L."/>
        </authorList>
    </citation>
    <scope>NUCLEOTIDE SEQUENCE [LARGE SCALE GENOMIC DNA]</scope>
    <source>
        <strain evidence="14 15">MSRO</strain>
    </source>
</reference>
<comment type="function">
    <text evidence="1">Thiol-specific peroxidase that catalyzes the reduction of hydrogen peroxide and organic hydroperoxides to water and alcohols, respectively. Plays a role in cell protection against oxidative stress by detoxifying peroxides and as sensor of hydrogen peroxide-mediated signaling events.</text>
</comment>
<comment type="catalytic activity">
    <reaction evidence="12">
        <text>a hydroperoxide + [thioredoxin]-dithiol = an alcohol + [thioredoxin]-disulfide + H2O</text>
        <dbReference type="Rhea" id="RHEA:62620"/>
        <dbReference type="Rhea" id="RHEA-COMP:10698"/>
        <dbReference type="Rhea" id="RHEA-COMP:10700"/>
        <dbReference type="ChEBI" id="CHEBI:15377"/>
        <dbReference type="ChEBI" id="CHEBI:29950"/>
        <dbReference type="ChEBI" id="CHEBI:30879"/>
        <dbReference type="ChEBI" id="CHEBI:35924"/>
        <dbReference type="ChEBI" id="CHEBI:50058"/>
        <dbReference type="EC" id="1.11.1.24"/>
    </reaction>
</comment>
<evidence type="ECO:0000256" key="7">
    <source>
        <dbReference type="ARBA" id="ARBA00023157"/>
    </source>
</evidence>
<evidence type="ECO:0000256" key="9">
    <source>
        <dbReference type="ARBA" id="ARBA00032824"/>
    </source>
</evidence>
<evidence type="ECO:0000313" key="14">
    <source>
        <dbReference type="EMBL" id="PQM30936.1"/>
    </source>
</evidence>
<organism evidence="14 15">
    <name type="scientific">Spiroplasma poulsonii</name>
    <dbReference type="NCBI Taxonomy" id="2138"/>
    <lineage>
        <taxon>Bacteria</taxon>
        <taxon>Bacillati</taxon>
        <taxon>Mycoplasmatota</taxon>
        <taxon>Mollicutes</taxon>
        <taxon>Entomoplasmatales</taxon>
        <taxon>Spiroplasmataceae</taxon>
        <taxon>Spiroplasma</taxon>
    </lineage>
</organism>
<dbReference type="EMBL" id="JTLV02000001">
    <property type="protein sequence ID" value="PQM30936.1"/>
    <property type="molecule type" value="Genomic_DNA"/>
</dbReference>
<comment type="similarity">
    <text evidence="10">Belongs to the peroxiredoxin family. BCP/PrxQ subfamily.</text>
</comment>
<dbReference type="InterPro" id="IPR000866">
    <property type="entry name" value="AhpC/TSA"/>
</dbReference>
<accession>A0A2P6FBX7</accession>
<keyword evidence="6 14" id="KW-0560">Oxidoreductase</keyword>
<evidence type="ECO:0000256" key="12">
    <source>
        <dbReference type="ARBA" id="ARBA00049091"/>
    </source>
</evidence>
<evidence type="ECO:0000313" key="15">
    <source>
        <dbReference type="Proteomes" id="UP000031565"/>
    </source>
</evidence>
<dbReference type="CDD" id="cd03017">
    <property type="entry name" value="PRX_BCP"/>
    <property type="match status" value="1"/>
</dbReference>
<proteinExistence type="inferred from homology"/>
<dbReference type="GO" id="GO:0005737">
    <property type="term" value="C:cytoplasm"/>
    <property type="evidence" value="ECO:0007669"/>
    <property type="project" value="TreeGrafter"/>
</dbReference>
<keyword evidence="8" id="KW-0676">Redox-active center</keyword>
<evidence type="ECO:0000256" key="10">
    <source>
        <dbReference type="ARBA" id="ARBA00038489"/>
    </source>
</evidence>
<gene>
    <name evidence="14" type="primary">bcp</name>
    <name evidence="14" type="ORF">SMSRO_SF007290</name>
</gene>
<dbReference type="RefSeq" id="WP_040093100.1">
    <property type="nucleotide sequence ID" value="NZ_CM020866.1"/>
</dbReference>
<dbReference type="Proteomes" id="UP000031565">
    <property type="component" value="Unassembled WGS sequence"/>
</dbReference>
<dbReference type="GO" id="GO:0045454">
    <property type="term" value="P:cell redox homeostasis"/>
    <property type="evidence" value="ECO:0007669"/>
    <property type="project" value="TreeGrafter"/>
</dbReference>
<keyword evidence="7" id="KW-1015">Disulfide bond</keyword>
<dbReference type="EC" id="1.11.1.24" evidence="3"/>
<keyword evidence="15" id="KW-1185">Reference proteome</keyword>
<name>A0A2P6FBX7_9MOLU</name>
<keyword evidence="5" id="KW-0049">Antioxidant</keyword>
<dbReference type="SUPFAM" id="SSF52833">
    <property type="entry name" value="Thioredoxin-like"/>
    <property type="match status" value="1"/>
</dbReference>
<evidence type="ECO:0000256" key="1">
    <source>
        <dbReference type="ARBA" id="ARBA00003330"/>
    </source>
</evidence>
<protein>
    <recommendedName>
        <fullName evidence="3">thioredoxin-dependent peroxiredoxin</fullName>
        <ecNumber evidence="3">1.11.1.24</ecNumber>
    </recommendedName>
    <alternativeName>
        <fullName evidence="11">Bacterioferritin comigratory protein</fullName>
    </alternativeName>
    <alternativeName>
        <fullName evidence="9">Thioredoxin peroxidase</fullName>
    </alternativeName>
</protein>
<dbReference type="OrthoDB" id="9812811at2"/>
<dbReference type="InterPro" id="IPR050924">
    <property type="entry name" value="Peroxiredoxin_BCP/PrxQ"/>
</dbReference>
<evidence type="ECO:0000256" key="4">
    <source>
        <dbReference type="ARBA" id="ARBA00022559"/>
    </source>
</evidence>
<feature type="domain" description="Alkyl hydroperoxide reductase subunit C/ Thiol specific antioxidant" evidence="13">
    <location>
        <begin position="11"/>
        <end position="126"/>
    </location>
</feature>
<evidence type="ECO:0000256" key="8">
    <source>
        <dbReference type="ARBA" id="ARBA00023284"/>
    </source>
</evidence>
<sequence length="147" mass="17287">MNLKQEKFLFTDGEEHLISDFQKEKGYIFYFFPKAATAGCALETVAYNRYYQKFLTAGYNVIGISRDNLKKQTKFQQDHAVEFPMLCDVDERLCKMFDVLKQKKMFNNVYMGIERSTFLLNNDFEIIEVWRKVAPVEHIKTVLSAVL</sequence>
<dbReference type="GO" id="GO:0034599">
    <property type="term" value="P:cellular response to oxidative stress"/>
    <property type="evidence" value="ECO:0007669"/>
    <property type="project" value="TreeGrafter"/>
</dbReference>
<evidence type="ECO:0000259" key="13">
    <source>
        <dbReference type="Pfam" id="PF00578"/>
    </source>
</evidence>
<dbReference type="FunFam" id="3.40.30.10:FF:000007">
    <property type="entry name" value="Thioredoxin-dependent thiol peroxidase"/>
    <property type="match status" value="1"/>
</dbReference>
<evidence type="ECO:0000256" key="3">
    <source>
        <dbReference type="ARBA" id="ARBA00013017"/>
    </source>
</evidence>
<dbReference type="AlphaFoldDB" id="A0A2P6FBX7"/>
<evidence type="ECO:0000256" key="5">
    <source>
        <dbReference type="ARBA" id="ARBA00022862"/>
    </source>
</evidence>
<evidence type="ECO:0000256" key="11">
    <source>
        <dbReference type="ARBA" id="ARBA00041373"/>
    </source>
</evidence>
<evidence type="ECO:0000256" key="6">
    <source>
        <dbReference type="ARBA" id="ARBA00023002"/>
    </source>
</evidence>
<dbReference type="Gene3D" id="3.40.30.10">
    <property type="entry name" value="Glutaredoxin"/>
    <property type="match status" value="1"/>
</dbReference>
<dbReference type="STRING" id="2138.SMSRO_v1c06980"/>
<dbReference type="PANTHER" id="PTHR42801:SF4">
    <property type="entry name" value="AHPC_TSA FAMILY PROTEIN"/>
    <property type="match status" value="1"/>
</dbReference>
<keyword evidence="4 14" id="KW-0575">Peroxidase</keyword>
<comment type="caution">
    <text evidence="14">The sequence shown here is derived from an EMBL/GenBank/DDBJ whole genome shotgun (WGS) entry which is preliminary data.</text>
</comment>
<dbReference type="PANTHER" id="PTHR42801">
    <property type="entry name" value="THIOREDOXIN-DEPENDENT PEROXIDE REDUCTASE"/>
    <property type="match status" value="1"/>
</dbReference>
<dbReference type="InterPro" id="IPR036249">
    <property type="entry name" value="Thioredoxin-like_sf"/>
</dbReference>